<dbReference type="GO" id="GO:0008270">
    <property type="term" value="F:zinc ion binding"/>
    <property type="evidence" value="ECO:0007669"/>
    <property type="project" value="UniProtKB-KW"/>
</dbReference>
<evidence type="ECO:0000256" key="1">
    <source>
        <dbReference type="ARBA" id="ARBA00004132"/>
    </source>
</evidence>
<evidence type="ECO:0000259" key="10">
    <source>
        <dbReference type="PROSITE" id="PS50942"/>
    </source>
</evidence>
<dbReference type="SUPFAM" id="SSF48464">
    <property type="entry name" value="ENTH/VHS domain"/>
    <property type="match status" value="1"/>
</dbReference>
<feature type="region of interest" description="Disordered" evidence="8">
    <location>
        <begin position="208"/>
        <end position="231"/>
    </location>
</feature>
<evidence type="ECO:0000256" key="2">
    <source>
        <dbReference type="ARBA" id="ARBA00022468"/>
    </source>
</evidence>
<accession>A0AAW1QJA2</accession>
<organism evidence="11 12">
    <name type="scientific">Apatococcus lobatus</name>
    <dbReference type="NCBI Taxonomy" id="904363"/>
    <lineage>
        <taxon>Eukaryota</taxon>
        <taxon>Viridiplantae</taxon>
        <taxon>Chlorophyta</taxon>
        <taxon>core chlorophytes</taxon>
        <taxon>Trebouxiophyceae</taxon>
        <taxon>Chlorellales</taxon>
        <taxon>Chlorellaceae</taxon>
        <taxon>Apatococcus</taxon>
    </lineage>
</organism>
<dbReference type="InterPro" id="IPR037278">
    <property type="entry name" value="ARFGAP/RecO"/>
</dbReference>
<dbReference type="Proteomes" id="UP001438707">
    <property type="component" value="Unassembled WGS sequence"/>
</dbReference>
<dbReference type="PANTHER" id="PTHR45705:SF1">
    <property type="entry name" value="FI20236P1"/>
    <property type="match status" value="1"/>
</dbReference>
<keyword evidence="3" id="KW-0479">Metal-binding</keyword>
<evidence type="ECO:0000256" key="3">
    <source>
        <dbReference type="ARBA" id="ARBA00022723"/>
    </source>
</evidence>
<keyword evidence="6" id="KW-0968">Cytoplasmic vesicle</keyword>
<dbReference type="InterPro" id="IPR038508">
    <property type="entry name" value="ArfGAP_dom_sf"/>
</dbReference>
<keyword evidence="5" id="KW-0862">Zinc</keyword>
<evidence type="ECO:0000256" key="5">
    <source>
        <dbReference type="ARBA" id="ARBA00022833"/>
    </source>
</evidence>
<proteinExistence type="predicted"/>
<sequence length="744" mass="80895">MALLATRQRSQLGVTELARQHTKDAACWFRDYLTAIKHGRWHPFTLLERKVRAMTRNEPWGPTGTALNELADLSMNRTNCDIIFAVIIFRLGYPPVKWRNVYKALTVLEFLIKRGSGQCVDVARQEVAPRLAQLQLFSYVAPDGKDQGVNVSHRAAAIQALLGDEARLQQERDLYKQRRSTYQGFARDEVPAAVDQPTPSSMRDAYLGSNTREEVPAPSSTASGTRNAGEMKGVTMEENRRRVTALKAILDRAENRQCADCQASGGTVRPSWASINTGVFICMRCAGIHRGLGVHISKVRSCTLDTWLQSQVDFMDQTGNGLANAYWEGKYDASQRPASGPELEAFIRRKYNGEWAQGTWPPPIASSTPEPVSASLPEELLEPVPEAPAGVTMPEEDLLRWDSDNEGDFQPLPGHLFEQNTFGVPEHHQQAAVNSWNSSSGVPVAYPSPSHSIAAAGSASAPAGQAWGHSNVAGLQELHLAPDQSAALQAFVGRSLMDDHMHMAGTGSQLPPAMDIFPLTPRANPAAAPLSGAGSNPTEALPTAPNVAPAPNNALVPYQAPAQPLAPPSSMAVWHQPGMNPSMTRFDGPQHQMSFEDNTDFSQPAPVSTAGLYSQASVQYHQQMDGPRSAQPMSMGSSRPSSAGSQAARQPQQQQPSQHQRLQVSADPLENLVRQAMYDYNLPQPKAAVWLPEGPKVDQSLMAVKQRQVEAQSGLVPRTQVSVHSDASSMRFAPPTPYPPVTFA</sequence>
<gene>
    <name evidence="11" type="ORF">WJX74_003656</name>
</gene>
<dbReference type="PANTHER" id="PTHR45705">
    <property type="entry name" value="FI20236P1"/>
    <property type="match status" value="1"/>
</dbReference>
<evidence type="ECO:0000256" key="7">
    <source>
        <dbReference type="PROSITE-ProRule" id="PRU00288"/>
    </source>
</evidence>
<feature type="compositionally biased region" description="Polar residues" evidence="8">
    <location>
        <begin position="591"/>
        <end position="607"/>
    </location>
</feature>
<dbReference type="GO" id="GO:0030136">
    <property type="term" value="C:clathrin-coated vesicle"/>
    <property type="evidence" value="ECO:0007669"/>
    <property type="project" value="UniProtKB-SubCell"/>
</dbReference>
<keyword evidence="2" id="KW-0343">GTPase activation</keyword>
<dbReference type="Pfam" id="PF01417">
    <property type="entry name" value="ENTH"/>
    <property type="match status" value="1"/>
</dbReference>
<dbReference type="SUPFAM" id="SSF57863">
    <property type="entry name" value="ArfGap/RecO-like zinc finger"/>
    <property type="match status" value="1"/>
</dbReference>
<dbReference type="InterPro" id="IPR013809">
    <property type="entry name" value="ENTH"/>
</dbReference>
<keyword evidence="12" id="KW-1185">Reference proteome</keyword>
<dbReference type="PRINTS" id="PR00405">
    <property type="entry name" value="REVINTRACTNG"/>
</dbReference>
<evidence type="ECO:0000256" key="8">
    <source>
        <dbReference type="SAM" id="MobiDB-lite"/>
    </source>
</evidence>
<feature type="compositionally biased region" description="Pro residues" evidence="8">
    <location>
        <begin position="734"/>
        <end position="744"/>
    </location>
</feature>
<dbReference type="InterPro" id="IPR008942">
    <property type="entry name" value="ENTH_VHS"/>
</dbReference>
<dbReference type="Gene3D" id="1.25.40.90">
    <property type="match status" value="1"/>
</dbReference>
<comment type="subcellular location">
    <subcellularLocation>
        <location evidence="1">Cytoplasmic vesicle</location>
        <location evidence="1">Clathrin-coated vesicle</location>
    </subcellularLocation>
</comment>
<dbReference type="SMART" id="SM00273">
    <property type="entry name" value="ENTH"/>
    <property type="match status" value="1"/>
</dbReference>
<dbReference type="Gene3D" id="1.10.220.150">
    <property type="entry name" value="Arf GTPase activating protein"/>
    <property type="match status" value="1"/>
</dbReference>
<feature type="region of interest" description="Disordered" evidence="8">
    <location>
        <begin position="715"/>
        <end position="744"/>
    </location>
</feature>
<keyword evidence="4 7" id="KW-0863">Zinc-finger</keyword>
<evidence type="ECO:0000313" key="11">
    <source>
        <dbReference type="EMBL" id="KAK9821166.1"/>
    </source>
</evidence>
<evidence type="ECO:0000256" key="6">
    <source>
        <dbReference type="ARBA" id="ARBA00023329"/>
    </source>
</evidence>
<dbReference type="CDD" id="cd08204">
    <property type="entry name" value="ArfGap"/>
    <property type="match status" value="1"/>
</dbReference>
<evidence type="ECO:0000313" key="12">
    <source>
        <dbReference type="Proteomes" id="UP001438707"/>
    </source>
</evidence>
<dbReference type="CDD" id="cd03571">
    <property type="entry name" value="ENTH"/>
    <property type="match status" value="1"/>
</dbReference>
<reference evidence="11 12" key="1">
    <citation type="journal article" date="2024" name="Nat. Commun.">
        <title>Phylogenomics reveals the evolutionary origins of lichenization in chlorophyte algae.</title>
        <authorList>
            <person name="Puginier C."/>
            <person name="Libourel C."/>
            <person name="Otte J."/>
            <person name="Skaloud P."/>
            <person name="Haon M."/>
            <person name="Grisel S."/>
            <person name="Petersen M."/>
            <person name="Berrin J.G."/>
            <person name="Delaux P.M."/>
            <person name="Dal Grande F."/>
            <person name="Keller J."/>
        </authorList>
    </citation>
    <scope>NUCLEOTIDE SEQUENCE [LARGE SCALE GENOMIC DNA]</scope>
    <source>
        <strain evidence="11 12">SAG 2145</strain>
    </source>
</reference>
<protein>
    <submittedName>
        <fullName evidence="11">Uncharacterized protein</fullName>
    </submittedName>
</protein>
<dbReference type="InterPro" id="IPR051718">
    <property type="entry name" value="ARF_GTPase-activating"/>
</dbReference>
<dbReference type="Pfam" id="PF01412">
    <property type="entry name" value="ArfGap"/>
    <property type="match status" value="1"/>
</dbReference>
<feature type="region of interest" description="Disordered" evidence="8">
    <location>
        <begin position="620"/>
        <end position="663"/>
    </location>
</feature>
<dbReference type="EMBL" id="JALJOS010000040">
    <property type="protein sequence ID" value="KAK9821166.1"/>
    <property type="molecule type" value="Genomic_DNA"/>
</dbReference>
<dbReference type="PROSITE" id="PS50942">
    <property type="entry name" value="ENTH"/>
    <property type="match status" value="1"/>
</dbReference>
<comment type="caution">
    <text evidence="11">The sequence shown here is derived from an EMBL/GenBank/DDBJ whole genome shotgun (WGS) entry which is preliminary data.</text>
</comment>
<name>A0AAW1QJA2_9CHLO</name>
<feature type="compositionally biased region" description="Polar residues" evidence="8">
    <location>
        <begin position="719"/>
        <end position="728"/>
    </location>
</feature>
<dbReference type="SMART" id="SM00105">
    <property type="entry name" value="ArfGap"/>
    <property type="match status" value="1"/>
</dbReference>
<dbReference type="AlphaFoldDB" id="A0AAW1QJA2"/>
<dbReference type="InterPro" id="IPR001164">
    <property type="entry name" value="ArfGAP_dom"/>
</dbReference>
<dbReference type="FunFam" id="1.10.220.150:FF:000009">
    <property type="entry name" value="stromal membrane-associated protein 1 isoform X1"/>
    <property type="match status" value="1"/>
</dbReference>
<evidence type="ECO:0000259" key="9">
    <source>
        <dbReference type="PROSITE" id="PS50115"/>
    </source>
</evidence>
<dbReference type="GO" id="GO:0005096">
    <property type="term" value="F:GTPase activator activity"/>
    <property type="evidence" value="ECO:0007669"/>
    <property type="project" value="UniProtKB-KW"/>
</dbReference>
<evidence type="ECO:0000256" key="4">
    <source>
        <dbReference type="ARBA" id="ARBA00022771"/>
    </source>
</evidence>
<feature type="compositionally biased region" description="Low complexity" evidence="8">
    <location>
        <begin position="631"/>
        <end position="658"/>
    </location>
</feature>
<feature type="region of interest" description="Disordered" evidence="8">
    <location>
        <begin position="576"/>
        <end position="607"/>
    </location>
</feature>
<feature type="domain" description="Arf-GAP" evidence="9">
    <location>
        <begin position="240"/>
        <end position="351"/>
    </location>
</feature>
<feature type="domain" description="ENTH" evidence="10">
    <location>
        <begin position="39"/>
        <end position="172"/>
    </location>
</feature>
<dbReference type="PROSITE" id="PS50115">
    <property type="entry name" value="ARFGAP"/>
    <property type="match status" value="1"/>
</dbReference>